<dbReference type="SUPFAM" id="SSF51278">
    <property type="entry name" value="Urease, beta-subunit"/>
    <property type="match status" value="1"/>
</dbReference>
<dbReference type="Gene3D" id="2.10.150.10">
    <property type="entry name" value="Urease, beta subunit"/>
    <property type="match status" value="1"/>
</dbReference>
<keyword evidence="3" id="KW-1185">Reference proteome</keyword>
<dbReference type="EMBL" id="CP042430">
    <property type="protein sequence ID" value="QEC47407.1"/>
    <property type="molecule type" value="Genomic_DNA"/>
</dbReference>
<protein>
    <submittedName>
        <fullName evidence="2">Urease subunit beta</fullName>
    </submittedName>
</protein>
<dbReference type="GO" id="GO:0035550">
    <property type="term" value="C:urease complex"/>
    <property type="evidence" value="ECO:0007669"/>
    <property type="project" value="InterPro"/>
</dbReference>
<proteinExistence type="predicted"/>
<dbReference type="Pfam" id="PF00699">
    <property type="entry name" value="Urease_beta"/>
    <property type="match status" value="1"/>
</dbReference>
<dbReference type="OrthoDB" id="9797217at2"/>
<organism evidence="2 3">
    <name type="scientific">Baekduia soli</name>
    <dbReference type="NCBI Taxonomy" id="496014"/>
    <lineage>
        <taxon>Bacteria</taxon>
        <taxon>Bacillati</taxon>
        <taxon>Actinomycetota</taxon>
        <taxon>Thermoleophilia</taxon>
        <taxon>Solirubrobacterales</taxon>
        <taxon>Baekduiaceae</taxon>
        <taxon>Baekduia</taxon>
    </lineage>
</organism>
<dbReference type="KEGG" id="bsol:FSW04_07300"/>
<evidence type="ECO:0000256" key="1">
    <source>
        <dbReference type="ARBA" id="ARBA00022801"/>
    </source>
</evidence>
<dbReference type="InterPro" id="IPR002019">
    <property type="entry name" value="Urease_beta-like"/>
</dbReference>
<dbReference type="GO" id="GO:0043419">
    <property type="term" value="P:urea catabolic process"/>
    <property type="evidence" value="ECO:0007669"/>
    <property type="project" value="InterPro"/>
</dbReference>
<gene>
    <name evidence="2" type="ORF">FSW04_07300</name>
</gene>
<dbReference type="GO" id="GO:0016787">
    <property type="term" value="F:hydrolase activity"/>
    <property type="evidence" value="ECO:0007669"/>
    <property type="project" value="UniProtKB-KW"/>
</dbReference>
<dbReference type="AlphaFoldDB" id="A0A5B8U2Y1"/>
<evidence type="ECO:0000313" key="3">
    <source>
        <dbReference type="Proteomes" id="UP000321805"/>
    </source>
</evidence>
<sequence length="84" mass="8827">MRPGEILPADAPAPRAARGRTATIAIRNAGRFDAYLTSHVRLERASAALEFDRDAVAGARPLLPAGASTRVGAGETVEVEVTWS</sequence>
<reference evidence="2 3" key="1">
    <citation type="journal article" date="2018" name="J. Microbiol.">
        <title>Baekduia soli gen. nov., sp. nov., a novel bacterium isolated from the soil of Baekdu Mountain and proposal of a novel family name, Baekduiaceae fam. nov.</title>
        <authorList>
            <person name="An D.S."/>
            <person name="Siddiqi M.Z."/>
            <person name="Kim K.H."/>
            <person name="Yu H.S."/>
            <person name="Im W.T."/>
        </authorList>
    </citation>
    <scope>NUCLEOTIDE SEQUENCE [LARGE SCALE GENOMIC DNA]</scope>
    <source>
        <strain evidence="2 3">BR7-21</strain>
    </source>
</reference>
<keyword evidence="1" id="KW-0378">Hydrolase</keyword>
<name>A0A5B8U2Y1_9ACTN</name>
<dbReference type="RefSeq" id="WP_146917823.1">
    <property type="nucleotide sequence ID" value="NZ_CP042430.1"/>
</dbReference>
<dbReference type="InterPro" id="IPR036461">
    <property type="entry name" value="Urease_betasu_sf"/>
</dbReference>
<evidence type="ECO:0000313" key="2">
    <source>
        <dbReference type="EMBL" id="QEC47407.1"/>
    </source>
</evidence>
<accession>A0A5B8U2Y1</accession>
<dbReference type="Proteomes" id="UP000321805">
    <property type="component" value="Chromosome"/>
</dbReference>